<evidence type="ECO:0000313" key="4">
    <source>
        <dbReference type="Proteomes" id="UP001167160"/>
    </source>
</evidence>
<dbReference type="InterPro" id="IPR050248">
    <property type="entry name" value="Polysacc_deacetylase_ArnD"/>
</dbReference>
<dbReference type="InterPro" id="IPR002509">
    <property type="entry name" value="NODB_dom"/>
</dbReference>
<comment type="caution">
    <text evidence="3">The sequence shown here is derived from an EMBL/GenBank/DDBJ whole genome shotgun (WGS) entry which is preliminary data.</text>
</comment>
<dbReference type="PANTHER" id="PTHR10587:SF134">
    <property type="entry name" value="SECRETED PROTEIN"/>
    <property type="match status" value="1"/>
</dbReference>
<proteinExistence type="predicted"/>
<feature type="region of interest" description="Disordered" evidence="1">
    <location>
        <begin position="22"/>
        <end position="58"/>
    </location>
</feature>
<dbReference type="PANTHER" id="PTHR10587">
    <property type="entry name" value="GLYCOSYL TRANSFERASE-RELATED"/>
    <property type="match status" value="1"/>
</dbReference>
<dbReference type="InterPro" id="IPR011330">
    <property type="entry name" value="Glyco_hydro/deAcase_b/a-brl"/>
</dbReference>
<reference evidence="3" key="1">
    <citation type="journal article" date="2023" name="Int. J. Syst. Evol. Microbiol.">
        <title>Streptomyces meridianus sp. nov. isolated from brackish water of the Tagus estuary in Alcochete, Portugal.</title>
        <authorList>
            <person name="Santos J.D.N."/>
            <person name="Klimek D."/>
            <person name="Calusinska M."/>
            <person name="Lobo Da Cunha A."/>
            <person name="Catita J."/>
            <person name="Goncalves H."/>
            <person name="Gonzalez I."/>
            <person name="Reyes F."/>
            <person name="Lage O.M."/>
        </authorList>
    </citation>
    <scope>NUCLEOTIDE SEQUENCE</scope>
    <source>
        <strain evidence="3">MTZ3.1</strain>
    </source>
</reference>
<feature type="non-terminal residue" evidence="3">
    <location>
        <position position="1"/>
    </location>
</feature>
<evidence type="ECO:0000259" key="2">
    <source>
        <dbReference type="PROSITE" id="PS51677"/>
    </source>
</evidence>
<dbReference type="CDD" id="cd10917">
    <property type="entry name" value="CE4_NodB_like_6s_7s"/>
    <property type="match status" value="1"/>
</dbReference>
<accession>A0ABT0XD16</accession>
<evidence type="ECO:0000313" key="3">
    <source>
        <dbReference type="EMBL" id="MCM2580419.1"/>
    </source>
</evidence>
<dbReference type="RefSeq" id="WP_251419250.1">
    <property type="nucleotide sequence ID" value="NZ_JAMQGM010000063.1"/>
</dbReference>
<name>A0ABT0XD16_9ACTN</name>
<dbReference type="PROSITE" id="PS51677">
    <property type="entry name" value="NODB"/>
    <property type="match status" value="1"/>
</dbReference>
<evidence type="ECO:0000256" key="1">
    <source>
        <dbReference type="SAM" id="MobiDB-lite"/>
    </source>
</evidence>
<organism evidence="3 4">
    <name type="scientific">Streptomyces meridianus</name>
    <dbReference type="NCBI Taxonomy" id="2938945"/>
    <lineage>
        <taxon>Bacteria</taxon>
        <taxon>Bacillati</taxon>
        <taxon>Actinomycetota</taxon>
        <taxon>Actinomycetes</taxon>
        <taxon>Kitasatosporales</taxon>
        <taxon>Streptomycetaceae</taxon>
        <taxon>Streptomyces</taxon>
    </lineage>
</organism>
<dbReference type="Gene3D" id="3.20.20.370">
    <property type="entry name" value="Glycoside hydrolase/deacetylase"/>
    <property type="match status" value="1"/>
</dbReference>
<dbReference type="Proteomes" id="UP001167160">
    <property type="component" value="Unassembled WGS sequence"/>
</dbReference>
<dbReference type="EMBL" id="JAMQGM010000063">
    <property type="protein sequence ID" value="MCM2580419.1"/>
    <property type="molecule type" value="Genomic_DNA"/>
</dbReference>
<sequence>ARALAEASRQLVRAEAARAATARSWGLGSAPLRPPPPPAPEAADRSPGEPGPPPVLGRVHTTDRVIFLTIDDGSRKDPELLRMMNDLQVPFSAFLTDDEVGDGGYDYFRELRRLGVAVHNHALFHRYLPGLPYAEQVRQICGQQQSLLREMGEAPRFFRPPYGAYNRDTLRAATACGIGAVPLWTAEAFPDRIEYSEPGGRLRPGDIVLTHFRGPAEWDGDMPDVVRRVLEAATAQGLAVARLEDYL</sequence>
<protein>
    <submittedName>
        <fullName evidence="3">Polysaccharide deacetylase family protein</fullName>
    </submittedName>
</protein>
<gene>
    <name evidence="3" type="ORF">M1E25_24305</name>
</gene>
<dbReference type="SUPFAM" id="SSF88713">
    <property type="entry name" value="Glycoside hydrolase/deacetylase"/>
    <property type="match status" value="1"/>
</dbReference>
<keyword evidence="4" id="KW-1185">Reference proteome</keyword>
<dbReference type="Pfam" id="PF01522">
    <property type="entry name" value="Polysacc_deac_1"/>
    <property type="match status" value="1"/>
</dbReference>
<feature type="domain" description="NodB homology" evidence="2">
    <location>
        <begin position="64"/>
        <end position="247"/>
    </location>
</feature>